<evidence type="ECO:0000256" key="3">
    <source>
        <dbReference type="ARBA" id="ARBA00023163"/>
    </source>
</evidence>
<evidence type="ECO:0000313" key="6">
    <source>
        <dbReference type="Proteomes" id="UP000680706"/>
    </source>
</evidence>
<protein>
    <submittedName>
        <fullName evidence="5">GntR family transcriptional regulator</fullName>
    </submittedName>
</protein>
<dbReference type="InterPro" id="IPR011711">
    <property type="entry name" value="GntR_C"/>
</dbReference>
<dbReference type="InterPro" id="IPR008920">
    <property type="entry name" value="TF_FadR/GntR_C"/>
</dbReference>
<evidence type="ECO:0000256" key="2">
    <source>
        <dbReference type="ARBA" id="ARBA00023125"/>
    </source>
</evidence>
<dbReference type="SUPFAM" id="SSF48008">
    <property type="entry name" value="GntR ligand-binding domain-like"/>
    <property type="match status" value="1"/>
</dbReference>
<keyword evidence="5" id="KW-0614">Plasmid</keyword>
<evidence type="ECO:0000259" key="4">
    <source>
        <dbReference type="PROSITE" id="PS50949"/>
    </source>
</evidence>
<dbReference type="RefSeq" id="WP_075701175.1">
    <property type="nucleotide sequence ID" value="NZ_CP074127.1"/>
</dbReference>
<name>A0ABX8AUC7_9HYPH</name>
<dbReference type="InterPro" id="IPR036390">
    <property type="entry name" value="WH_DNA-bd_sf"/>
</dbReference>
<sequence>MIETANNPLKIERPTMTLRDMALEKMRAAIIAGHFQSGDRLVERPLCDQLGVSRSVVRETIRYLEAEGLVEILPNKGPIVAKLDWENAQQIYEIRMLLETSAAQKCAELAKDGDKKKLGKALGQLKSAYSSGETNDLFEATTLFYQCIFEISEQNVAWEVVQRLNGRISRLRAMTLGTRDRHEAGYKRMEKIYSAIESNDADAAAVAIKVHLTEAANIAKTLLTAELNKSEK</sequence>
<keyword evidence="1" id="KW-0805">Transcription regulation</keyword>
<dbReference type="EMBL" id="CP074127">
    <property type="protein sequence ID" value="QUS58302.1"/>
    <property type="molecule type" value="Genomic_DNA"/>
</dbReference>
<evidence type="ECO:0000256" key="1">
    <source>
        <dbReference type="ARBA" id="ARBA00023015"/>
    </source>
</evidence>
<organism evidence="5 6">
    <name type="scientific">Pseudovibrio brasiliensis</name>
    <dbReference type="NCBI Taxonomy" id="1898042"/>
    <lineage>
        <taxon>Bacteria</taxon>
        <taxon>Pseudomonadati</taxon>
        <taxon>Pseudomonadota</taxon>
        <taxon>Alphaproteobacteria</taxon>
        <taxon>Hyphomicrobiales</taxon>
        <taxon>Stappiaceae</taxon>
        <taxon>Pseudovibrio</taxon>
    </lineage>
</organism>
<dbReference type="SUPFAM" id="SSF46785">
    <property type="entry name" value="Winged helix' DNA-binding domain"/>
    <property type="match status" value="1"/>
</dbReference>
<reference evidence="5 6" key="1">
    <citation type="journal article" date="2021" name="Angew. Chem. Int. Ed. Engl.">
        <title>A novel family of nonribosomal peptides modulate collective behavior in Pseudovibrio bacteria isolated from marine sponges.</title>
        <authorList>
            <person name="Ioca L.P."/>
            <person name="Dai Y."/>
            <person name="Kunakom S."/>
            <person name="Diaz-Espinosa J."/>
            <person name="Krunic A."/>
            <person name="Crnkovic C.M."/>
            <person name="Orjala J."/>
            <person name="Sanchez L.M."/>
            <person name="Ferreira A.G."/>
            <person name="Berlinck R.G.S."/>
            <person name="Eustaquio A.S."/>
        </authorList>
    </citation>
    <scope>NUCLEOTIDE SEQUENCE [LARGE SCALE GENOMIC DNA]</scope>
    <source>
        <strain evidence="5 6">Ab134</strain>
        <plasmid evidence="5 6">pAb134-01</plasmid>
    </source>
</reference>
<dbReference type="PRINTS" id="PR00035">
    <property type="entry name" value="HTHGNTR"/>
</dbReference>
<dbReference type="InterPro" id="IPR036388">
    <property type="entry name" value="WH-like_DNA-bd_sf"/>
</dbReference>
<evidence type="ECO:0000313" key="5">
    <source>
        <dbReference type="EMBL" id="QUS58302.1"/>
    </source>
</evidence>
<dbReference type="CDD" id="cd07377">
    <property type="entry name" value="WHTH_GntR"/>
    <property type="match status" value="1"/>
</dbReference>
<keyword evidence="2" id="KW-0238">DNA-binding</keyword>
<dbReference type="PANTHER" id="PTHR43537">
    <property type="entry name" value="TRANSCRIPTIONAL REGULATOR, GNTR FAMILY"/>
    <property type="match status" value="1"/>
</dbReference>
<dbReference type="SMART" id="SM00895">
    <property type="entry name" value="FCD"/>
    <property type="match status" value="1"/>
</dbReference>
<dbReference type="Gene3D" id="1.10.10.10">
    <property type="entry name" value="Winged helix-like DNA-binding domain superfamily/Winged helix DNA-binding domain"/>
    <property type="match status" value="1"/>
</dbReference>
<proteinExistence type="predicted"/>
<dbReference type="Pfam" id="PF07729">
    <property type="entry name" value="FCD"/>
    <property type="match status" value="1"/>
</dbReference>
<accession>A0ABX8AUC7</accession>
<dbReference type="SMART" id="SM00345">
    <property type="entry name" value="HTH_GNTR"/>
    <property type="match status" value="1"/>
</dbReference>
<dbReference type="InterPro" id="IPR000524">
    <property type="entry name" value="Tscrpt_reg_HTH_GntR"/>
</dbReference>
<dbReference type="Proteomes" id="UP000680706">
    <property type="component" value="Plasmid pAb134-01"/>
</dbReference>
<keyword evidence="6" id="KW-1185">Reference proteome</keyword>
<dbReference type="Gene3D" id="1.20.120.530">
    <property type="entry name" value="GntR ligand-binding domain-like"/>
    <property type="match status" value="1"/>
</dbReference>
<dbReference type="PANTHER" id="PTHR43537:SF24">
    <property type="entry name" value="GLUCONATE OPERON TRANSCRIPTIONAL REPRESSOR"/>
    <property type="match status" value="1"/>
</dbReference>
<dbReference type="Pfam" id="PF00392">
    <property type="entry name" value="GntR"/>
    <property type="match status" value="1"/>
</dbReference>
<feature type="domain" description="HTH gntR-type" evidence="4">
    <location>
        <begin position="16"/>
        <end position="83"/>
    </location>
</feature>
<dbReference type="PROSITE" id="PS50949">
    <property type="entry name" value="HTH_GNTR"/>
    <property type="match status" value="1"/>
</dbReference>
<geneLocation type="plasmid" evidence="5 6">
    <name>pAb134-01</name>
</geneLocation>
<gene>
    <name evidence="5" type="ORF">KGB56_23520</name>
</gene>
<keyword evidence="3" id="KW-0804">Transcription</keyword>